<dbReference type="AlphaFoldDB" id="R0J875"/>
<accession>R0J875</accession>
<reference evidence="2" key="1">
    <citation type="journal article" date="2013" name="Nat. Genet.">
        <title>The duck genome and transcriptome provide insight into an avian influenza virus reservoir species.</title>
        <authorList>
            <person name="Huang Y."/>
            <person name="Li Y."/>
            <person name="Burt D.W."/>
            <person name="Chen H."/>
            <person name="Zhang Y."/>
            <person name="Qian W."/>
            <person name="Kim H."/>
            <person name="Gan S."/>
            <person name="Zhao Y."/>
            <person name="Li J."/>
            <person name="Yi K."/>
            <person name="Feng H."/>
            <person name="Zhu P."/>
            <person name="Li B."/>
            <person name="Liu Q."/>
            <person name="Fairley S."/>
            <person name="Magor K.E."/>
            <person name="Du Z."/>
            <person name="Hu X."/>
            <person name="Goodman L."/>
            <person name="Tafer H."/>
            <person name="Vignal A."/>
            <person name="Lee T."/>
            <person name="Kim K.W."/>
            <person name="Sheng Z."/>
            <person name="An Y."/>
            <person name="Searle S."/>
            <person name="Herrero J."/>
            <person name="Groenen M.A."/>
            <person name="Crooijmans R.P."/>
            <person name="Faraut T."/>
            <person name="Cai Q."/>
            <person name="Webster R.G."/>
            <person name="Aldridge J.R."/>
            <person name="Warren W.C."/>
            <person name="Bartschat S."/>
            <person name="Kehr S."/>
            <person name="Marz M."/>
            <person name="Stadler P.F."/>
            <person name="Smith J."/>
            <person name="Kraus R.H."/>
            <person name="Zhao Y."/>
            <person name="Ren L."/>
            <person name="Fei J."/>
            <person name="Morisson M."/>
            <person name="Kaiser P."/>
            <person name="Griffin D.K."/>
            <person name="Rao M."/>
            <person name="Pitel F."/>
            <person name="Wang J."/>
            <person name="Li N."/>
        </authorList>
    </citation>
    <scope>NUCLEOTIDE SEQUENCE [LARGE SCALE GENOMIC DNA]</scope>
</reference>
<dbReference type="EMBL" id="KB746662">
    <property type="protein sequence ID" value="EOA93360.1"/>
    <property type="molecule type" value="Genomic_DNA"/>
</dbReference>
<keyword evidence="2" id="KW-1185">Reference proteome</keyword>
<proteinExistence type="predicted"/>
<protein>
    <submittedName>
        <fullName evidence="1">Leucine-rich repeat-containing protein 68</fullName>
    </submittedName>
</protein>
<name>R0J875_ANAPL</name>
<evidence type="ECO:0000313" key="2">
    <source>
        <dbReference type="Proteomes" id="UP000296049"/>
    </source>
</evidence>
<organism evidence="1 2">
    <name type="scientific">Anas platyrhynchos</name>
    <name type="common">Mallard</name>
    <name type="synonym">Anas boschas</name>
    <dbReference type="NCBI Taxonomy" id="8839"/>
    <lineage>
        <taxon>Eukaryota</taxon>
        <taxon>Metazoa</taxon>
        <taxon>Chordata</taxon>
        <taxon>Craniata</taxon>
        <taxon>Vertebrata</taxon>
        <taxon>Euteleostomi</taxon>
        <taxon>Archelosauria</taxon>
        <taxon>Archosauria</taxon>
        <taxon>Dinosauria</taxon>
        <taxon>Saurischia</taxon>
        <taxon>Theropoda</taxon>
        <taxon>Coelurosauria</taxon>
        <taxon>Aves</taxon>
        <taxon>Neognathae</taxon>
        <taxon>Galloanserae</taxon>
        <taxon>Anseriformes</taxon>
        <taxon>Anatidae</taxon>
        <taxon>Anatinae</taxon>
        <taxon>Anas</taxon>
    </lineage>
</organism>
<feature type="non-terminal residue" evidence="1">
    <location>
        <position position="1"/>
    </location>
</feature>
<dbReference type="Proteomes" id="UP000296049">
    <property type="component" value="Unassembled WGS sequence"/>
</dbReference>
<evidence type="ECO:0000313" key="1">
    <source>
        <dbReference type="EMBL" id="EOA93360.1"/>
    </source>
</evidence>
<sequence>GGRLARVGFFPSCIFVNTVFY</sequence>
<gene>
    <name evidence="1" type="ORF">Anapl_17923</name>
</gene>